<evidence type="ECO:0000313" key="16">
    <source>
        <dbReference type="EMBL" id="AVJ26513.1"/>
    </source>
</evidence>
<dbReference type="InterPro" id="IPR027417">
    <property type="entry name" value="P-loop_NTPase"/>
</dbReference>
<evidence type="ECO:0000256" key="4">
    <source>
        <dbReference type="ARBA" id="ARBA00022801"/>
    </source>
</evidence>
<dbReference type="GO" id="GO:0003724">
    <property type="term" value="F:RNA helicase activity"/>
    <property type="evidence" value="ECO:0007669"/>
    <property type="project" value="UniProtKB-EC"/>
</dbReference>
<dbReference type="GO" id="GO:0042255">
    <property type="term" value="P:ribosome assembly"/>
    <property type="evidence" value="ECO:0007669"/>
    <property type="project" value="UniProtKB-ARBA"/>
</dbReference>
<dbReference type="CDD" id="cd00268">
    <property type="entry name" value="DEADc"/>
    <property type="match status" value="1"/>
</dbReference>
<dbReference type="InterPro" id="IPR001650">
    <property type="entry name" value="Helicase_C-like"/>
</dbReference>
<dbReference type="PANTHER" id="PTHR47959:SF13">
    <property type="entry name" value="ATP-DEPENDENT RNA HELICASE RHLE"/>
    <property type="match status" value="1"/>
</dbReference>
<dbReference type="SMART" id="SM00487">
    <property type="entry name" value="DEXDc"/>
    <property type="match status" value="1"/>
</dbReference>
<evidence type="ECO:0000259" key="13">
    <source>
        <dbReference type="PROSITE" id="PS51192"/>
    </source>
</evidence>
<keyword evidence="2" id="KW-0963">Cytoplasm</keyword>
<evidence type="ECO:0000259" key="15">
    <source>
        <dbReference type="PROSITE" id="PS51195"/>
    </source>
</evidence>
<dbReference type="GO" id="GO:0016787">
    <property type="term" value="F:hydrolase activity"/>
    <property type="evidence" value="ECO:0007669"/>
    <property type="project" value="UniProtKB-KW"/>
</dbReference>
<comment type="catalytic activity">
    <reaction evidence="8">
        <text>ATP + H2O = ADP + phosphate + H(+)</text>
        <dbReference type="Rhea" id="RHEA:13065"/>
        <dbReference type="ChEBI" id="CHEBI:15377"/>
        <dbReference type="ChEBI" id="CHEBI:15378"/>
        <dbReference type="ChEBI" id="CHEBI:30616"/>
        <dbReference type="ChEBI" id="CHEBI:43474"/>
        <dbReference type="ChEBI" id="CHEBI:456216"/>
        <dbReference type="EC" id="3.6.4.13"/>
    </reaction>
</comment>
<dbReference type="RefSeq" id="WP_105237559.1">
    <property type="nucleotide sequence ID" value="NZ_CP023270.1"/>
</dbReference>
<dbReference type="FunFam" id="3.40.50.300:FF:000108">
    <property type="entry name" value="ATP-dependent RNA helicase RhlE"/>
    <property type="match status" value="1"/>
</dbReference>
<dbReference type="SUPFAM" id="SSF52540">
    <property type="entry name" value="P-loop containing nucleoside triphosphate hydrolases"/>
    <property type="match status" value="1"/>
</dbReference>
<evidence type="ECO:0000256" key="9">
    <source>
        <dbReference type="ARBA" id="ARBA00074363"/>
    </source>
</evidence>
<evidence type="ECO:0000256" key="1">
    <source>
        <dbReference type="ARBA" id="ARBA00012552"/>
    </source>
</evidence>
<feature type="compositionally biased region" description="Polar residues" evidence="12">
    <location>
        <begin position="472"/>
        <end position="481"/>
    </location>
</feature>
<evidence type="ECO:0000256" key="8">
    <source>
        <dbReference type="ARBA" id="ARBA00047984"/>
    </source>
</evidence>
<dbReference type="InterPro" id="IPR014014">
    <property type="entry name" value="RNA_helicase_DEAD_Q_motif"/>
</dbReference>
<dbReference type="GO" id="GO:0005829">
    <property type="term" value="C:cytosol"/>
    <property type="evidence" value="ECO:0007669"/>
    <property type="project" value="TreeGrafter"/>
</dbReference>
<evidence type="ECO:0000313" key="17">
    <source>
        <dbReference type="Proteomes" id="UP000239477"/>
    </source>
</evidence>
<dbReference type="PROSITE" id="PS51195">
    <property type="entry name" value="Q_MOTIF"/>
    <property type="match status" value="1"/>
</dbReference>
<accession>A0A2S0I3D4</accession>
<comment type="similarity">
    <text evidence="7 11">Belongs to the DEAD box helicase family.</text>
</comment>
<dbReference type="SMART" id="SM00490">
    <property type="entry name" value="HELICc"/>
    <property type="match status" value="1"/>
</dbReference>
<keyword evidence="3 11" id="KW-0547">Nucleotide-binding</keyword>
<dbReference type="GO" id="GO:0005524">
    <property type="term" value="F:ATP binding"/>
    <property type="evidence" value="ECO:0007669"/>
    <property type="project" value="UniProtKB-KW"/>
</dbReference>
<dbReference type="PROSITE" id="PS00039">
    <property type="entry name" value="DEAD_ATP_HELICASE"/>
    <property type="match status" value="1"/>
</dbReference>
<dbReference type="InterPro" id="IPR044742">
    <property type="entry name" value="DEAD/DEAH_RhlB"/>
</dbReference>
<gene>
    <name evidence="16" type="ORF">CLM73_04965</name>
</gene>
<dbReference type="PROSITE" id="PS51194">
    <property type="entry name" value="HELICASE_CTER"/>
    <property type="match status" value="1"/>
</dbReference>
<dbReference type="GO" id="GO:0009266">
    <property type="term" value="P:response to temperature stimulus"/>
    <property type="evidence" value="ECO:0007669"/>
    <property type="project" value="UniProtKB-ARBA"/>
</dbReference>
<feature type="domain" description="Helicase C-terminal" evidence="14">
    <location>
        <begin position="239"/>
        <end position="400"/>
    </location>
</feature>
<dbReference type="GO" id="GO:0003676">
    <property type="term" value="F:nucleic acid binding"/>
    <property type="evidence" value="ECO:0007669"/>
    <property type="project" value="InterPro"/>
</dbReference>
<evidence type="ECO:0000256" key="12">
    <source>
        <dbReference type="SAM" id="MobiDB-lite"/>
    </source>
</evidence>
<dbReference type="EC" id="3.6.4.13" evidence="1"/>
<proteinExistence type="inferred from homology"/>
<feature type="short sequence motif" description="Q motif" evidence="10">
    <location>
        <begin position="19"/>
        <end position="47"/>
    </location>
</feature>
<protein>
    <recommendedName>
        <fullName evidence="9">DEAD-box ATP-dependent RNA helicase RhpA</fullName>
        <ecNumber evidence="1">3.6.4.13</ecNumber>
    </recommendedName>
</protein>
<name>A0A2S0I3D4_9BURK</name>
<dbReference type="CDD" id="cd18787">
    <property type="entry name" value="SF2_C_DEAD"/>
    <property type="match status" value="1"/>
</dbReference>
<evidence type="ECO:0000256" key="11">
    <source>
        <dbReference type="RuleBase" id="RU000492"/>
    </source>
</evidence>
<dbReference type="Gene3D" id="3.40.50.300">
    <property type="entry name" value="P-loop containing nucleotide triphosphate hydrolases"/>
    <property type="match status" value="2"/>
</dbReference>
<feature type="region of interest" description="Disordered" evidence="12">
    <location>
        <begin position="399"/>
        <end position="495"/>
    </location>
</feature>
<feature type="domain" description="Helicase ATP-binding" evidence="13">
    <location>
        <begin position="50"/>
        <end position="228"/>
    </location>
</feature>
<sequence>MTESTQTAAPTADAPAPAPTFDDFGLHPLLLQSIAETGYTTPTPIQAQAIPVVVSGRDVMGAAQTGTGKTAAFTVPILHRLMPLANTSASPARHPVRALILAPTRELADQVFESVKRYSKKTPLRSAVVFGGVDIGPQKEALRRGCEVLVATPGRLLDHVEQKNVNLSQVGILVLDEADRMLDMGFLPDLERIIRLLPAQRQGLLFSATFSNEIRKLGRSYLNQPVEIEVAARNATATTITQIAYKMTSDAKRAAVVHLVKSRGLNQVIVFSNTKIGTARLARELERDGVKAESIHGDKTQADRMKALEAFKAGELEVLVATDVAARGLDVAGVPCVINYDLPYNAEDYVHRIGRTGRAGASGEAIALFTADEERFLLDIEKLIKREVPRGTLDVPADLIARSHRRSDGSSHSREGREGGRESRGDRGDRGRSSDRRSSHHAGGSRQPVDDFFLKPYEPSTTAAPAEEQDSRSNASPSSAPKRQLAVLLGGSRKP</sequence>
<evidence type="ECO:0000256" key="10">
    <source>
        <dbReference type="PROSITE-ProRule" id="PRU00552"/>
    </source>
</evidence>
<dbReference type="OrthoDB" id="5297934at2"/>
<evidence type="ECO:0000256" key="5">
    <source>
        <dbReference type="ARBA" id="ARBA00022806"/>
    </source>
</evidence>
<dbReference type="InterPro" id="IPR050079">
    <property type="entry name" value="DEAD_box_RNA_helicase"/>
</dbReference>
<feature type="domain" description="DEAD-box RNA helicase Q" evidence="15">
    <location>
        <begin position="19"/>
        <end position="47"/>
    </location>
</feature>
<dbReference type="PROSITE" id="PS51192">
    <property type="entry name" value="HELICASE_ATP_BIND_1"/>
    <property type="match status" value="1"/>
</dbReference>
<dbReference type="Pfam" id="PF00270">
    <property type="entry name" value="DEAD"/>
    <property type="match status" value="1"/>
</dbReference>
<dbReference type="EMBL" id="CP023270">
    <property type="protein sequence ID" value="AVJ26513.1"/>
    <property type="molecule type" value="Genomic_DNA"/>
</dbReference>
<evidence type="ECO:0000256" key="2">
    <source>
        <dbReference type="ARBA" id="ARBA00022490"/>
    </source>
</evidence>
<dbReference type="InterPro" id="IPR000629">
    <property type="entry name" value="RNA-helicase_DEAD-box_CS"/>
</dbReference>
<feature type="compositionally biased region" description="Basic and acidic residues" evidence="12">
    <location>
        <begin position="406"/>
        <end position="437"/>
    </location>
</feature>
<dbReference type="InterPro" id="IPR014001">
    <property type="entry name" value="Helicase_ATP-bd"/>
</dbReference>
<organism evidence="16 17">
    <name type="scientific">Achromobacter spanius</name>
    <dbReference type="NCBI Taxonomy" id="217203"/>
    <lineage>
        <taxon>Bacteria</taxon>
        <taxon>Pseudomonadati</taxon>
        <taxon>Pseudomonadota</taxon>
        <taxon>Betaproteobacteria</taxon>
        <taxon>Burkholderiales</taxon>
        <taxon>Alcaligenaceae</taxon>
        <taxon>Achromobacter</taxon>
    </lineage>
</organism>
<evidence type="ECO:0000259" key="14">
    <source>
        <dbReference type="PROSITE" id="PS51194"/>
    </source>
</evidence>
<dbReference type="AlphaFoldDB" id="A0A2S0I3D4"/>
<keyword evidence="6 11" id="KW-0067">ATP-binding</keyword>
<evidence type="ECO:0000256" key="7">
    <source>
        <dbReference type="ARBA" id="ARBA00038437"/>
    </source>
</evidence>
<keyword evidence="17" id="KW-1185">Reference proteome</keyword>
<keyword evidence="4 11" id="KW-0378">Hydrolase</keyword>
<evidence type="ECO:0000256" key="6">
    <source>
        <dbReference type="ARBA" id="ARBA00022840"/>
    </source>
</evidence>
<dbReference type="Pfam" id="PF00271">
    <property type="entry name" value="Helicase_C"/>
    <property type="match status" value="1"/>
</dbReference>
<keyword evidence="5 11" id="KW-0347">Helicase</keyword>
<dbReference type="PANTHER" id="PTHR47959">
    <property type="entry name" value="ATP-DEPENDENT RNA HELICASE RHLE-RELATED"/>
    <property type="match status" value="1"/>
</dbReference>
<evidence type="ECO:0000256" key="3">
    <source>
        <dbReference type="ARBA" id="ARBA00022741"/>
    </source>
</evidence>
<dbReference type="InterPro" id="IPR011545">
    <property type="entry name" value="DEAD/DEAH_box_helicase_dom"/>
</dbReference>
<reference evidence="16 17" key="1">
    <citation type="submission" date="2017-09" db="EMBL/GenBank/DDBJ databases">
        <title>Genomic, metabolic, and phenotypic characteristics of bacterial isolates from the natural microbiome of the model nematode Caenorhabditis elegans.</title>
        <authorList>
            <person name="Zimmermann J."/>
            <person name="Obeng N."/>
            <person name="Yang W."/>
            <person name="Obeng O."/>
            <person name="Kissoyan K."/>
            <person name="Pees B."/>
            <person name="Dirksen P."/>
            <person name="Hoppner M."/>
            <person name="Franke A."/>
            <person name="Rosenstiel P."/>
            <person name="Leippe M."/>
            <person name="Dierking K."/>
            <person name="Kaleta C."/>
            <person name="Schulenburg H."/>
        </authorList>
    </citation>
    <scope>NUCLEOTIDE SEQUENCE [LARGE SCALE GENOMIC DNA]</scope>
    <source>
        <strain evidence="16 17">MYb73</strain>
    </source>
</reference>
<dbReference type="Proteomes" id="UP000239477">
    <property type="component" value="Chromosome"/>
</dbReference>